<evidence type="ECO:0000313" key="2">
    <source>
        <dbReference type="Proteomes" id="UP000017984"/>
    </source>
</evidence>
<geneLocation type="plasmid" evidence="1 2">
    <name>pSros1</name>
</geneLocation>
<keyword evidence="2" id="KW-1185">Reference proteome</keyword>
<dbReference type="HOGENOM" id="CLU_2144385_0_0_11"/>
<accession>V6JDW3</accession>
<sequence length="103" mass="10959">MTTQTKADTFAALRDCFAADLAALIGEQPPRPAKPIAFAFIELVEEVRDVLGASSLGNWQDASEDLDSAVTYLTDVLTSSPADQPSLLVRARTHLRDAIATAG</sequence>
<dbReference type="AlphaFoldDB" id="V6JDW3"/>
<evidence type="ECO:0000313" key="1">
    <source>
        <dbReference type="EMBL" id="EST18025.1"/>
    </source>
</evidence>
<name>V6JDW3_STRRC</name>
<dbReference type="RefSeq" id="WP_023554052.1">
    <property type="nucleotide sequence ID" value="NZ_CM002286.1"/>
</dbReference>
<dbReference type="Proteomes" id="UP000017984">
    <property type="component" value="Plasmid pSros1"/>
</dbReference>
<reference evidence="1 2" key="1">
    <citation type="journal article" date="2014" name="Genome Announc.">
        <title>Draft Genome Sequence of Streptomyces roseochromogenes subsp. oscitans DS 12.976, Producer of the Aminocoumarin Antibiotic Clorobiocin.</title>
        <authorList>
            <person name="Ruckert C."/>
            <person name="Kalinowski J."/>
            <person name="Heide L."/>
            <person name="Apel A.K."/>
        </authorList>
    </citation>
    <scope>NUCLEOTIDE SEQUENCE [LARGE SCALE GENOMIC DNA]</scope>
    <source>
        <strain evidence="1 2">DS 12.976</strain>
        <plasmid evidence="1">pSros1</plasmid>
    </source>
</reference>
<gene>
    <name evidence="1" type="ORF">M878_46000</name>
</gene>
<organism evidence="1 2">
    <name type="scientific">Streptomyces roseochromogenus subsp. oscitans DS 12.976</name>
    <dbReference type="NCBI Taxonomy" id="1352936"/>
    <lineage>
        <taxon>Bacteria</taxon>
        <taxon>Bacillati</taxon>
        <taxon>Actinomycetota</taxon>
        <taxon>Actinomycetes</taxon>
        <taxon>Kitasatosporales</taxon>
        <taxon>Streptomycetaceae</taxon>
        <taxon>Streptomyces</taxon>
    </lineage>
</organism>
<dbReference type="OrthoDB" id="4260687at2"/>
<dbReference type="EMBL" id="AWQX01000399">
    <property type="protein sequence ID" value="EST18025.1"/>
    <property type="molecule type" value="Genomic_DNA"/>
</dbReference>
<comment type="caution">
    <text evidence="1">The sequence shown here is derived from an EMBL/GenBank/DDBJ whole genome shotgun (WGS) entry which is preliminary data.</text>
</comment>
<proteinExistence type="predicted"/>
<keyword evidence="1" id="KW-0614">Plasmid</keyword>
<protein>
    <submittedName>
        <fullName evidence="1">Uncharacterized protein</fullName>
    </submittedName>
</protein>
<dbReference type="PATRIC" id="fig|1352936.5.peg.9566"/>